<accession>A0A1H7NE56</accession>
<dbReference type="Proteomes" id="UP000183894">
    <property type="component" value="Unassembled WGS sequence"/>
</dbReference>
<dbReference type="PANTHER" id="PTHR46268">
    <property type="entry name" value="STRESS RESPONSE PROTEIN NHAX"/>
    <property type="match status" value="1"/>
</dbReference>
<dbReference type="Pfam" id="PF00582">
    <property type="entry name" value="Usp"/>
    <property type="match status" value="1"/>
</dbReference>
<dbReference type="InterPro" id="IPR006016">
    <property type="entry name" value="UspA"/>
</dbReference>
<evidence type="ECO:0000313" key="3">
    <source>
        <dbReference type="EMBL" id="SEL21773.1"/>
    </source>
</evidence>
<evidence type="ECO:0000259" key="2">
    <source>
        <dbReference type="Pfam" id="PF00582"/>
    </source>
</evidence>
<dbReference type="RefSeq" id="WP_074793302.1">
    <property type="nucleotide sequence ID" value="NZ_FOAD01000003.1"/>
</dbReference>
<dbReference type="EMBL" id="FOAD01000003">
    <property type="protein sequence ID" value="SEL21773.1"/>
    <property type="molecule type" value="Genomic_DNA"/>
</dbReference>
<name>A0A1H7NE56_HALLR</name>
<protein>
    <submittedName>
        <fullName evidence="3">Nucleotide-binding universal stress protein, UspA family</fullName>
    </submittedName>
</protein>
<dbReference type="Gene3D" id="3.40.50.620">
    <property type="entry name" value="HUPs"/>
    <property type="match status" value="1"/>
</dbReference>
<gene>
    <name evidence="3" type="ORF">SAMN04488691_103282</name>
</gene>
<dbReference type="CDD" id="cd00293">
    <property type="entry name" value="USP-like"/>
    <property type="match status" value="1"/>
</dbReference>
<dbReference type="OrthoDB" id="105697at2157"/>
<dbReference type="InterPro" id="IPR014729">
    <property type="entry name" value="Rossmann-like_a/b/a_fold"/>
</dbReference>
<dbReference type="PRINTS" id="PR01438">
    <property type="entry name" value="UNVRSLSTRESS"/>
</dbReference>
<proteinExistence type="inferred from homology"/>
<sequence>MYTRILVPVDGSPEAARAVSHALGLAKLADAEIHALYVENTAEKEDDEESVDADRGRRALEDARERADEHGIPVETTVAEGDPVETIAEYTDTLRSDLVVMGTHGREGVNRLLNGSVAERVGRQVSVPVMTLRLGHGEQSVNSPLEAQRIAREKLELTGHGGAVVDSPSQQSTTWVVPASDDDGEYNVHIDSASGRANVVHLG</sequence>
<evidence type="ECO:0000256" key="1">
    <source>
        <dbReference type="ARBA" id="ARBA00008791"/>
    </source>
</evidence>
<organism evidence="3 4">
    <name type="scientific">Haloferax larsenii</name>
    <dbReference type="NCBI Taxonomy" id="302484"/>
    <lineage>
        <taxon>Archaea</taxon>
        <taxon>Methanobacteriati</taxon>
        <taxon>Methanobacteriota</taxon>
        <taxon>Stenosarchaea group</taxon>
        <taxon>Halobacteria</taxon>
        <taxon>Halobacteriales</taxon>
        <taxon>Haloferacaceae</taxon>
        <taxon>Haloferax</taxon>
    </lineage>
</organism>
<dbReference type="InterPro" id="IPR006015">
    <property type="entry name" value="Universal_stress_UspA"/>
</dbReference>
<comment type="similarity">
    <text evidence="1">Belongs to the universal stress protein A family.</text>
</comment>
<feature type="domain" description="UspA" evidence="2">
    <location>
        <begin position="1"/>
        <end position="133"/>
    </location>
</feature>
<evidence type="ECO:0000313" key="4">
    <source>
        <dbReference type="Proteomes" id="UP000183894"/>
    </source>
</evidence>
<reference evidence="3 4" key="1">
    <citation type="submission" date="2016-10" db="EMBL/GenBank/DDBJ databases">
        <authorList>
            <person name="de Groot N.N."/>
        </authorList>
    </citation>
    <scope>NUCLEOTIDE SEQUENCE [LARGE SCALE GENOMIC DNA]</scope>
    <source>
        <strain evidence="3 4">CDM_5</strain>
    </source>
</reference>
<dbReference type="PANTHER" id="PTHR46268:SF6">
    <property type="entry name" value="UNIVERSAL STRESS PROTEIN UP12"/>
    <property type="match status" value="1"/>
</dbReference>
<dbReference type="SUPFAM" id="SSF52402">
    <property type="entry name" value="Adenine nucleotide alpha hydrolases-like"/>
    <property type="match status" value="1"/>
</dbReference>
<dbReference type="AlphaFoldDB" id="A0A1H7NE56"/>